<proteinExistence type="predicted"/>
<keyword evidence="3" id="KW-1185">Reference proteome</keyword>
<name>A0ABP7P616_9SPHI</name>
<dbReference type="EMBL" id="BAABAK010000004">
    <property type="protein sequence ID" value="GAA3960351.1"/>
    <property type="molecule type" value="Genomic_DNA"/>
</dbReference>
<protein>
    <recommendedName>
        <fullName evidence="4">DKNYY family protein</fullName>
    </recommendedName>
</protein>
<sequence length="218" mass="25355">MKNFLFLLFFFSVAANAQSEIQPFGDAKRTPLTVIKYTDVEGNPYLYNFWVKGKVTLKNGKIYSNDSLKYDLIDDKLIFKNDDGTLMHFAEPVRAFDLLSKDLKVLHFRNGLPASNGLNSESYFQIIYDGKIPLFKRTGKFVTESKQYNSASTIKSFNTTYNYYLLQNEALVKVSLNRKTIITLFGIKEDQLNDYLKLEKIDFKKDEDLNKLFTYFNK</sequence>
<evidence type="ECO:0000313" key="2">
    <source>
        <dbReference type="EMBL" id="GAA3960351.1"/>
    </source>
</evidence>
<comment type="caution">
    <text evidence="2">The sequence shown here is derived from an EMBL/GenBank/DDBJ whole genome shotgun (WGS) entry which is preliminary data.</text>
</comment>
<gene>
    <name evidence="2" type="ORF">GCM10022246_12090</name>
</gene>
<evidence type="ECO:0000313" key="3">
    <source>
        <dbReference type="Proteomes" id="UP001501081"/>
    </source>
</evidence>
<keyword evidence="1" id="KW-0732">Signal</keyword>
<evidence type="ECO:0000256" key="1">
    <source>
        <dbReference type="SAM" id="SignalP"/>
    </source>
</evidence>
<evidence type="ECO:0008006" key="4">
    <source>
        <dbReference type="Google" id="ProtNLM"/>
    </source>
</evidence>
<feature type="chain" id="PRO_5046217848" description="DKNYY family protein" evidence="1">
    <location>
        <begin position="18"/>
        <end position="218"/>
    </location>
</feature>
<organism evidence="2 3">
    <name type="scientific">Pedobacter ginsengiterrae</name>
    <dbReference type="NCBI Taxonomy" id="871696"/>
    <lineage>
        <taxon>Bacteria</taxon>
        <taxon>Pseudomonadati</taxon>
        <taxon>Bacteroidota</taxon>
        <taxon>Sphingobacteriia</taxon>
        <taxon>Sphingobacteriales</taxon>
        <taxon>Sphingobacteriaceae</taxon>
        <taxon>Pedobacter</taxon>
    </lineage>
</organism>
<dbReference type="Proteomes" id="UP001501081">
    <property type="component" value="Unassembled WGS sequence"/>
</dbReference>
<reference evidence="3" key="1">
    <citation type="journal article" date="2019" name="Int. J. Syst. Evol. Microbiol.">
        <title>The Global Catalogue of Microorganisms (GCM) 10K type strain sequencing project: providing services to taxonomists for standard genome sequencing and annotation.</title>
        <authorList>
            <consortium name="The Broad Institute Genomics Platform"/>
            <consortium name="The Broad Institute Genome Sequencing Center for Infectious Disease"/>
            <person name="Wu L."/>
            <person name="Ma J."/>
        </authorList>
    </citation>
    <scope>NUCLEOTIDE SEQUENCE [LARGE SCALE GENOMIC DNA]</scope>
    <source>
        <strain evidence="3">JCM 17338</strain>
    </source>
</reference>
<dbReference type="RefSeq" id="WP_344765854.1">
    <property type="nucleotide sequence ID" value="NZ_BAABAK010000004.1"/>
</dbReference>
<accession>A0ABP7P616</accession>
<feature type="signal peptide" evidence="1">
    <location>
        <begin position="1"/>
        <end position="17"/>
    </location>
</feature>